<dbReference type="Proteomes" id="UP000077755">
    <property type="component" value="Chromosome 9"/>
</dbReference>
<evidence type="ECO:0000313" key="2">
    <source>
        <dbReference type="Proteomes" id="UP000077755"/>
    </source>
</evidence>
<accession>A0AAF1BFY5</accession>
<protein>
    <submittedName>
        <fullName evidence="1">Uncharacterized protein</fullName>
    </submittedName>
</protein>
<keyword evidence="2" id="KW-1185">Reference proteome</keyword>
<gene>
    <name evidence="1" type="ORF">DCAR_0934983</name>
</gene>
<proteinExistence type="predicted"/>
<evidence type="ECO:0000313" key="1">
    <source>
        <dbReference type="EMBL" id="WOH15442.1"/>
    </source>
</evidence>
<dbReference type="EMBL" id="CP093351">
    <property type="protein sequence ID" value="WOH15442.1"/>
    <property type="molecule type" value="Genomic_DNA"/>
</dbReference>
<dbReference type="AlphaFoldDB" id="A0AAF1BFY5"/>
<reference evidence="1" key="2">
    <citation type="submission" date="2022-03" db="EMBL/GenBank/DDBJ databases">
        <title>Draft title - Genomic analysis of global carrot germplasm unveils the trajectory of domestication and the origin of high carotenoid orange carrot.</title>
        <authorList>
            <person name="Iorizzo M."/>
            <person name="Ellison S."/>
            <person name="Senalik D."/>
            <person name="Macko-Podgorni A."/>
            <person name="Grzebelus D."/>
            <person name="Bostan H."/>
            <person name="Rolling W."/>
            <person name="Curaba J."/>
            <person name="Simon P."/>
        </authorList>
    </citation>
    <scope>NUCLEOTIDE SEQUENCE</scope>
    <source>
        <tissue evidence="1">Leaf</tissue>
    </source>
</reference>
<organism evidence="1 2">
    <name type="scientific">Daucus carota subsp. sativus</name>
    <name type="common">Carrot</name>
    <dbReference type="NCBI Taxonomy" id="79200"/>
    <lineage>
        <taxon>Eukaryota</taxon>
        <taxon>Viridiplantae</taxon>
        <taxon>Streptophyta</taxon>
        <taxon>Embryophyta</taxon>
        <taxon>Tracheophyta</taxon>
        <taxon>Spermatophyta</taxon>
        <taxon>Magnoliopsida</taxon>
        <taxon>eudicotyledons</taxon>
        <taxon>Gunneridae</taxon>
        <taxon>Pentapetalae</taxon>
        <taxon>asterids</taxon>
        <taxon>campanulids</taxon>
        <taxon>Apiales</taxon>
        <taxon>Apiaceae</taxon>
        <taxon>Apioideae</taxon>
        <taxon>Scandiceae</taxon>
        <taxon>Daucinae</taxon>
        <taxon>Daucus</taxon>
        <taxon>Daucus sect. Daucus</taxon>
    </lineage>
</organism>
<name>A0AAF1BFY5_DAUCS</name>
<reference evidence="1" key="1">
    <citation type="journal article" date="2016" name="Nat. Genet.">
        <title>A high-quality carrot genome assembly provides new insights into carotenoid accumulation and asterid genome evolution.</title>
        <authorList>
            <person name="Iorizzo M."/>
            <person name="Ellison S."/>
            <person name="Senalik D."/>
            <person name="Zeng P."/>
            <person name="Satapoomin P."/>
            <person name="Huang J."/>
            <person name="Bowman M."/>
            <person name="Iovene M."/>
            <person name="Sanseverino W."/>
            <person name="Cavagnaro P."/>
            <person name="Yildiz M."/>
            <person name="Macko-Podgorni A."/>
            <person name="Moranska E."/>
            <person name="Grzebelus E."/>
            <person name="Grzebelus D."/>
            <person name="Ashrafi H."/>
            <person name="Zheng Z."/>
            <person name="Cheng S."/>
            <person name="Spooner D."/>
            <person name="Van Deynze A."/>
            <person name="Simon P."/>
        </authorList>
    </citation>
    <scope>NUCLEOTIDE SEQUENCE</scope>
    <source>
        <tissue evidence="1">Leaf</tissue>
    </source>
</reference>
<sequence>MHHLLDWATLAKSRQQEKRLQIWYRESTQIEYRVCHWRQKQSEKALTHAWDF</sequence>